<protein>
    <submittedName>
        <fullName evidence="6">TlpA family protein disulfide reductase</fullName>
    </submittedName>
</protein>
<keyword evidence="3" id="KW-1015">Disulfide bond</keyword>
<dbReference type="PANTHER" id="PTHR42852:SF6">
    <property type="entry name" value="THIOL:DISULFIDE INTERCHANGE PROTEIN DSBE"/>
    <property type="match status" value="1"/>
</dbReference>
<keyword evidence="2" id="KW-0201">Cytochrome c-type biogenesis</keyword>
<keyword evidence="4" id="KW-0676">Redox-active center</keyword>
<dbReference type="Gene3D" id="3.40.30.10">
    <property type="entry name" value="Glutaredoxin"/>
    <property type="match status" value="1"/>
</dbReference>
<sequence>MKNILIVAILFLTQLTHSQEDSTRGYKVKVGDQSPKLNFSLMDGTSITNENLKGKVVVLQFTASWCSVCRKEMPHLEKEVWQQFKNDDFILIGIDLKETPEKVKHFIEQMKVTYPFAIDSDGTLFESFTLPNAGVTRNIVLNKQGEIIFLSRLYEEKEFAEMISIIDATLKKP</sequence>
<dbReference type="RefSeq" id="WP_372800731.1">
    <property type="nucleotide sequence ID" value="NZ_JBHTIC010000006.1"/>
</dbReference>
<comment type="subcellular location">
    <subcellularLocation>
        <location evidence="1">Cell envelope</location>
    </subcellularLocation>
</comment>
<keyword evidence="7" id="KW-1185">Reference proteome</keyword>
<dbReference type="Proteomes" id="UP001597032">
    <property type="component" value="Unassembled WGS sequence"/>
</dbReference>
<feature type="domain" description="Thioredoxin" evidence="5">
    <location>
        <begin position="28"/>
        <end position="171"/>
    </location>
</feature>
<comment type="caution">
    <text evidence="6">The sequence shown here is derived from an EMBL/GenBank/DDBJ whole genome shotgun (WGS) entry which is preliminary data.</text>
</comment>
<dbReference type="InterPro" id="IPR050553">
    <property type="entry name" value="Thioredoxin_ResA/DsbE_sf"/>
</dbReference>
<dbReference type="SUPFAM" id="SSF52833">
    <property type="entry name" value="Thioredoxin-like"/>
    <property type="match status" value="1"/>
</dbReference>
<dbReference type="CDD" id="cd02966">
    <property type="entry name" value="TlpA_like_family"/>
    <property type="match status" value="1"/>
</dbReference>
<organism evidence="6 7">
    <name type="scientific">Lutibacter aestuarii</name>
    <dbReference type="NCBI Taxonomy" id="861111"/>
    <lineage>
        <taxon>Bacteria</taxon>
        <taxon>Pseudomonadati</taxon>
        <taxon>Bacteroidota</taxon>
        <taxon>Flavobacteriia</taxon>
        <taxon>Flavobacteriales</taxon>
        <taxon>Flavobacteriaceae</taxon>
        <taxon>Lutibacter</taxon>
    </lineage>
</organism>
<dbReference type="InterPro" id="IPR036249">
    <property type="entry name" value="Thioredoxin-like_sf"/>
</dbReference>
<evidence type="ECO:0000256" key="1">
    <source>
        <dbReference type="ARBA" id="ARBA00004196"/>
    </source>
</evidence>
<reference evidence="7" key="1">
    <citation type="journal article" date="2019" name="Int. J. Syst. Evol. Microbiol.">
        <title>The Global Catalogue of Microorganisms (GCM) 10K type strain sequencing project: providing services to taxonomists for standard genome sequencing and annotation.</title>
        <authorList>
            <consortium name="The Broad Institute Genomics Platform"/>
            <consortium name="The Broad Institute Genome Sequencing Center for Infectious Disease"/>
            <person name="Wu L."/>
            <person name="Ma J."/>
        </authorList>
    </citation>
    <scope>NUCLEOTIDE SEQUENCE [LARGE SCALE GENOMIC DNA]</scope>
    <source>
        <strain evidence="7">CCUG 60022</strain>
    </source>
</reference>
<gene>
    <name evidence="6" type="ORF">ACFQZW_04970</name>
</gene>
<dbReference type="Pfam" id="PF00578">
    <property type="entry name" value="AhpC-TSA"/>
    <property type="match status" value="1"/>
</dbReference>
<evidence type="ECO:0000259" key="5">
    <source>
        <dbReference type="PROSITE" id="PS51352"/>
    </source>
</evidence>
<evidence type="ECO:0000256" key="2">
    <source>
        <dbReference type="ARBA" id="ARBA00022748"/>
    </source>
</evidence>
<accession>A0ABW2Z554</accession>
<dbReference type="PROSITE" id="PS51352">
    <property type="entry name" value="THIOREDOXIN_2"/>
    <property type="match status" value="1"/>
</dbReference>
<dbReference type="PANTHER" id="PTHR42852">
    <property type="entry name" value="THIOL:DISULFIDE INTERCHANGE PROTEIN DSBE"/>
    <property type="match status" value="1"/>
</dbReference>
<evidence type="ECO:0000313" key="7">
    <source>
        <dbReference type="Proteomes" id="UP001597032"/>
    </source>
</evidence>
<dbReference type="EMBL" id="JBHTIC010000006">
    <property type="protein sequence ID" value="MFD0761424.1"/>
    <property type="molecule type" value="Genomic_DNA"/>
</dbReference>
<evidence type="ECO:0000313" key="6">
    <source>
        <dbReference type="EMBL" id="MFD0761424.1"/>
    </source>
</evidence>
<proteinExistence type="predicted"/>
<dbReference type="InterPro" id="IPR000866">
    <property type="entry name" value="AhpC/TSA"/>
</dbReference>
<evidence type="ECO:0000256" key="3">
    <source>
        <dbReference type="ARBA" id="ARBA00023157"/>
    </source>
</evidence>
<dbReference type="InterPro" id="IPR013766">
    <property type="entry name" value="Thioredoxin_domain"/>
</dbReference>
<name>A0ABW2Z554_9FLAO</name>
<evidence type="ECO:0000256" key="4">
    <source>
        <dbReference type="ARBA" id="ARBA00023284"/>
    </source>
</evidence>